<dbReference type="InterPro" id="IPR036046">
    <property type="entry name" value="Acylphosphatase-like_dom_sf"/>
</dbReference>
<dbReference type="EMBL" id="JAMFLX010000007">
    <property type="protein sequence ID" value="MCL6269628.1"/>
    <property type="molecule type" value="Genomic_DNA"/>
</dbReference>
<feature type="domain" description="BLUF" evidence="1">
    <location>
        <begin position="5"/>
        <end position="96"/>
    </location>
</feature>
<name>A0ABT0PE20_9GAMM</name>
<dbReference type="Gene3D" id="3.30.70.100">
    <property type="match status" value="1"/>
</dbReference>
<dbReference type="Proteomes" id="UP001203338">
    <property type="component" value="Unassembled WGS sequence"/>
</dbReference>
<keyword evidence="3" id="KW-1185">Reference proteome</keyword>
<gene>
    <name evidence="2" type="ORF">M3P05_06695</name>
</gene>
<dbReference type="Pfam" id="PF04940">
    <property type="entry name" value="BLUF"/>
    <property type="match status" value="1"/>
</dbReference>
<accession>A0ABT0PE20</accession>
<reference evidence="2 3" key="1">
    <citation type="submission" date="2022-05" db="EMBL/GenBank/DDBJ databases">
        <authorList>
            <person name="Park J.-S."/>
        </authorList>
    </citation>
    <scope>NUCLEOTIDE SEQUENCE [LARGE SCALE GENOMIC DNA]</scope>
    <source>
        <strain evidence="2 3">2012CJ34-2</strain>
    </source>
</reference>
<comment type="caution">
    <text evidence="2">The sequence shown here is derived from an EMBL/GenBank/DDBJ whole genome shotgun (WGS) entry which is preliminary data.</text>
</comment>
<protein>
    <submittedName>
        <fullName evidence="2">BLUF domain-containing protein</fullName>
    </submittedName>
</protein>
<evidence type="ECO:0000259" key="1">
    <source>
        <dbReference type="PROSITE" id="PS50925"/>
    </source>
</evidence>
<evidence type="ECO:0000313" key="2">
    <source>
        <dbReference type="EMBL" id="MCL6269628.1"/>
    </source>
</evidence>
<organism evidence="2 3">
    <name type="scientific">Parendozoicomonas callyspongiae</name>
    <dbReference type="NCBI Taxonomy" id="2942213"/>
    <lineage>
        <taxon>Bacteria</taxon>
        <taxon>Pseudomonadati</taxon>
        <taxon>Pseudomonadota</taxon>
        <taxon>Gammaproteobacteria</taxon>
        <taxon>Oceanospirillales</taxon>
        <taxon>Endozoicomonadaceae</taxon>
        <taxon>Parendozoicomonas</taxon>
    </lineage>
</organism>
<dbReference type="SMART" id="SM01034">
    <property type="entry name" value="BLUF"/>
    <property type="match status" value="1"/>
</dbReference>
<evidence type="ECO:0000313" key="3">
    <source>
        <dbReference type="Proteomes" id="UP001203338"/>
    </source>
</evidence>
<dbReference type="InterPro" id="IPR007024">
    <property type="entry name" value="BLUF_domain"/>
</dbReference>
<dbReference type="RefSeq" id="WP_249698687.1">
    <property type="nucleotide sequence ID" value="NZ_JAMFLX010000007.1"/>
</dbReference>
<dbReference type="PROSITE" id="PS50925">
    <property type="entry name" value="BLUF"/>
    <property type="match status" value="1"/>
</dbReference>
<sequence>MSDQLFNIVYSSTAQDLFDEQALEELLKVARKNNKANGVTGMLLYSDGVFMQVLEGPRDKVQWTFDHINKDPRHHSVIILSQSLIEERQFGEWEMGFKSSACDELAEISGFSEFMHQDFDASELFSDNPTNAQKLLISFRKNMR</sequence>
<proteinExistence type="predicted"/>
<dbReference type="SUPFAM" id="SSF54975">
    <property type="entry name" value="Acylphosphatase/BLUF domain-like"/>
    <property type="match status" value="1"/>
</dbReference>